<evidence type="ECO:0000256" key="3">
    <source>
        <dbReference type="ARBA" id="ARBA00007705"/>
    </source>
</evidence>
<dbReference type="PANTHER" id="PTHR10267:SF0">
    <property type="entry name" value="DNA POLYMERASE SUBUNIT GAMMA-1"/>
    <property type="match status" value="1"/>
</dbReference>
<dbReference type="GeneID" id="100211228"/>
<name>A0ABM4DED6_HYDVU</name>
<dbReference type="RefSeq" id="XP_065672765.1">
    <property type="nucleotide sequence ID" value="XM_065816693.1"/>
</dbReference>
<evidence type="ECO:0000256" key="12">
    <source>
        <dbReference type="ARBA" id="ARBA00031966"/>
    </source>
</evidence>
<comment type="subcellular location">
    <subcellularLocation>
        <location evidence="2">Mitochondrion</location>
    </subcellularLocation>
</comment>
<evidence type="ECO:0000256" key="2">
    <source>
        <dbReference type="ARBA" id="ARBA00004173"/>
    </source>
</evidence>
<reference evidence="15" key="1">
    <citation type="submission" date="2025-08" db="UniProtKB">
        <authorList>
            <consortium name="RefSeq"/>
        </authorList>
    </citation>
    <scope>IDENTIFICATION</scope>
</reference>
<keyword evidence="14" id="KW-1185">Reference proteome</keyword>
<keyword evidence="9" id="KW-0239">DNA-directed DNA polymerase</keyword>
<dbReference type="InterPro" id="IPR001098">
    <property type="entry name" value="DNA-dir_DNA_pol_A_palm_dom"/>
</dbReference>
<dbReference type="EC" id="2.7.7.7" evidence="4"/>
<evidence type="ECO:0000256" key="9">
    <source>
        <dbReference type="ARBA" id="ARBA00022932"/>
    </source>
</evidence>
<evidence type="ECO:0000313" key="15">
    <source>
        <dbReference type="RefSeq" id="XP_065672765.1"/>
    </source>
</evidence>
<keyword evidence="6" id="KW-0548">Nucleotidyltransferase</keyword>
<dbReference type="SUPFAM" id="SSF56672">
    <property type="entry name" value="DNA/RNA polymerases"/>
    <property type="match status" value="1"/>
</dbReference>
<dbReference type="InterPro" id="IPR012337">
    <property type="entry name" value="RNaseH-like_sf"/>
</dbReference>
<keyword evidence="8" id="KW-0460">Magnesium</keyword>
<accession>A0ABM4DED6</accession>
<dbReference type="Gene3D" id="1.10.150.20">
    <property type="entry name" value="5' to 3' exonuclease, C-terminal subdomain"/>
    <property type="match status" value="1"/>
</dbReference>
<keyword evidence="11" id="KW-0496">Mitochondrion</keyword>
<gene>
    <name evidence="15" type="primary">LOC100211228</name>
</gene>
<dbReference type="InterPro" id="IPR047580">
    <property type="entry name" value="POLG_palm_dom"/>
</dbReference>
<dbReference type="Pfam" id="PF18136">
    <property type="entry name" value="DNApol_Exo"/>
    <property type="match status" value="1"/>
</dbReference>
<dbReference type="InterPro" id="IPR002297">
    <property type="entry name" value="DNA-dir_DNA_pol_A_mt"/>
</dbReference>
<dbReference type="PROSITE" id="PS00447">
    <property type="entry name" value="DNA_POLYMERASE_A"/>
    <property type="match status" value="1"/>
</dbReference>
<feature type="domain" description="DNA-directed DNA polymerase family A palm" evidence="13">
    <location>
        <begin position="704"/>
        <end position="973"/>
    </location>
</feature>
<dbReference type="SUPFAM" id="SSF53098">
    <property type="entry name" value="Ribonuclease H-like"/>
    <property type="match status" value="1"/>
</dbReference>
<keyword evidence="5" id="KW-0808">Transferase</keyword>
<proteinExistence type="inferred from homology"/>
<dbReference type="Proteomes" id="UP001652625">
    <property type="component" value="Chromosome 13"/>
</dbReference>
<evidence type="ECO:0000259" key="13">
    <source>
        <dbReference type="SMART" id="SM00482"/>
    </source>
</evidence>
<dbReference type="InterPro" id="IPR041336">
    <property type="entry name" value="DNApol_Exo"/>
</dbReference>
<sequence length="1065" mass="122006">MYNIIHNKIINTKETLVCLNCIKNWKCCKYKKPIKTRNFTTKHHKNESERINYANIQMLSPGLYKQLFKYKQPSHVDSNTCEKVKLHLEKHNLWGKTSTIVENIDFDLPQLQGENLDDHFNIVATEIVKEYKNLAEHMANKLSTLPIMPEKWQMSEGWTKYNNSGTFEKVNAPDEDVLIFDVEVCMSIGDVPVLATAVSKSAWYCWVSDVLIQQKCSDPIKKLTPSLMIPLGTSNKKRLIIGHNVCFDRSFVREQYSLEASNLRFLDTLSLHVCVSGITNEQRNYIKSKSDSKVHFDWMDVGAMNSLVKVYEFYCNKSIDKSSRDYFVTGSLQDIYENFQECARYCAVDVQSTHAVFTSVWPMFCFHAPHPVTLLGMLEMGTSYLPIDESWNHYLEQAEFIYNKMAKQMRHSLMAVADEALKMIIDDKYKSDPWLWSMDWSIHKTAISKDNVVLIDKEDDVHTYIKNRLNHLSEKRRNQLHLPGYPNWYRKLCMSPGEESYQSGPQSVSSQTRVTPLLLRMTWDGYPLHHEREYGWGFLVPCKSISNKKNTSSTNEAKSNFPMKSFLEIIRKRKLLLGNTEGNVLDEEAGIDIGIPGVLFHRLPHKNGNDYNVGNPLAKDFLNKIEDGTLATSSDYNAKEPIELNMLLSFWRNGRKRIMSQKTVWFDDGRGVILPQVVTAGTVTRRSVEATWLTASNPMFNRIGSELKSLIRTPPGYVLVGADVDSQELWIASILGDAMFSNMHGSTALSWMTLQGKKSDRTDLHSKTADTIGMSRDQAKVFNYGRIYGAGEKFAVRLLMQFNHNISLAQAEEKAAKLYATTKGIKSYLLTEEGLRLSESYSIPTSQGTISYINLKELLYLTKTSWENKELLVHKTWFGGSESDMFNKLESIAVSEEPRTPVLNCMITKALLPKYVHNHYMTSRVNWVVQSSAVDYLHLVLTCMKWLIEKYDIDARFCISIHDEVRYIVHEKDKYRAALALQISNLLTRALFAYKLQLNDLPQSVAFFSSVEIDKVLRKEVDNDCVTPSNPHGLLKGYGITPGESLDINELLRKTNNGHLHKMEI</sequence>
<dbReference type="SMART" id="SM00482">
    <property type="entry name" value="POLAc"/>
    <property type="match status" value="1"/>
</dbReference>
<organism evidence="14 15">
    <name type="scientific">Hydra vulgaris</name>
    <name type="common">Hydra</name>
    <name type="synonym">Hydra attenuata</name>
    <dbReference type="NCBI Taxonomy" id="6087"/>
    <lineage>
        <taxon>Eukaryota</taxon>
        <taxon>Metazoa</taxon>
        <taxon>Cnidaria</taxon>
        <taxon>Hydrozoa</taxon>
        <taxon>Hydroidolina</taxon>
        <taxon>Anthoathecata</taxon>
        <taxon>Aplanulata</taxon>
        <taxon>Hydridae</taxon>
        <taxon>Hydra</taxon>
    </lineage>
</organism>
<dbReference type="InterPro" id="IPR043502">
    <property type="entry name" value="DNA/RNA_pol_sf"/>
</dbReference>
<evidence type="ECO:0000256" key="11">
    <source>
        <dbReference type="ARBA" id="ARBA00023128"/>
    </source>
</evidence>
<dbReference type="PANTHER" id="PTHR10267">
    <property type="entry name" value="DNA POLYMERASE SUBUNIT GAMMA-1"/>
    <property type="match status" value="1"/>
</dbReference>
<evidence type="ECO:0000256" key="4">
    <source>
        <dbReference type="ARBA" id="ARBA00012417"/>
    </source>
</evidence>
<evidence type="ECO:0000256" key="5">
    <source>
        <dbReference type="ARBA" id="ARBA00022679"/>
    </source>
</evidence>
<dbReference type="Pfam" id="PF00476">
    <property type="entry name" value="DNA_pol_A"/>
    <property type="match status" value="1"/>
</dbReference>
<evidence type="ECO:0000256" key="7">
    <source>
        <dbReference type="ARBA" id="ARBA00022705"/>
    </source>
</evidence>
<keyword evidence="10" id="KW-0238">DNA-binding</keyword>
<evidence type="ECO:0000256" key="6">
    <source>
        <dbReference type="ARBA" id="ARBA00022695"/>
    </source>
</evidence>
<comment type="similarity">
    <text evidence="3">Belongs to the DNA polymerase type-A family.</text>
</comment>
<dbReference type="CDD" id="cd08641">
    <property type="entry name" value="DNA_pol_gammaA"/>
    <property type="match status" value="1"/>
</dbReference>
<dbReference type="PRINTS" id="PR00867">
    <property type="entry name" value="DNAPOLG"/>
</dbReference>
<evidence type="ECO:0000256" key="10">
    <source>
        <dbReference type="ARBA" id="ARBA00023125"/>
    </source>
</evidence>
<dbReference type="Gene3D" id="3.30.420.390">
    <property type="match status" value="2"/>
</dbReference>
<evidence type="ECO:0000313" key="14">
    <source>
        <dbReference type="Proteomes" id="UP001652625"/>
    </source>
</evidence>
<evidence type="ECO:0000256" key="8">
    <source>
        <dbReference type="ARBA" id="ARBA00022842"/>
    </source>
</evidence>
<keyword evidence="7" id="KW-0235">DNA replication</keyword>
<protein>
    <recommendedName>
        <fullName evidence="4">DNA-directed DNA polymerase</fullName>
        <ecNumber evidence="4">2.7.7.7</ecNumber>
    </recommendedName>
    <alternativeName>
        <fullName evidence="12">Mitochondrial DNA polymerase catalytic subunit</fullName>
    </alternativeName>
</protein>
<evidence type="ECO:0000256" key="1">
    <source>
        <dbReference type="ARBA" id="ARBA00001946"/>
    </source>
</evidence>
<dbReference type="InterPro" id="IPR019760">
    <property type="entry name" value="DNA-dir_DNA_pol_A_CS"/>
</dbReference>
<comment type="cofactor">
    <cofactor evidence="1">
        <name>Mg(2+)</name>
        <dbReference type="ChEBI" id="CHEBI:18420"/>
    </cofactor>
</comment>